<accession>A0A4R3KNC2</accession>
<evidence type="ECO:0000313" key="8">
    <source>
        <dbReference type="Proteomes" id="UP000295807"/>
    </source>
</evidence>
<evidence type="ECO:0000256" key="2">
    <source>
        <dbReference type="ARBA" id="ARBA00012018"/>
    </source>
</evidence>
<evidence type="ECO:0000256" key="3">
    <source>
        <dbReference type="ARBA" id="ARBA00022801"/>
    </source>
</evidence>
<dbReference type="PROSITE" id="PS51318">
    <property type="entry name" value="TAT"/>
    <property type="match status" value="1"/>
</dbReference>
<dbReference type="InterPro" id="IPR017850">
    <property type="entry name" value="Alkaline_phosphatase_core_sf"/>
</dbReference>
<dbReference type="EMBL" id="SMAD01000009">
    <property type="protein sequence ID" value="TCS85991.1"/>
    <property type="molecule type" value="Genomic_DNA"/>
</dbReference>
<dbReference type="Pfam" id="PF04185">
    <property type="entry name" value="Phosphoesterase"/>
    <property type="match status" value="2"/>
</dbReference>
<keyword evidence="3" id="KW-0378">Hydrolase</keyword>
<dbReference type="Pfam" id="PF05506">
    <property type="entry name" value="PLipase_C_C"/>
    <property type="match status" value="2"/>
</dbReference>
<gene>
    <name evidence="7" type="ORF">EDD80_10915</name>
</gene>
<comment type="similarity">
    <text evidence="1">Belongs to the bacterial phospholipase C family.</text>
</comment>
<feature type="coiled-coil region" evidence="4">
    <location>
        <begin position="281"/>
        <end position="332"/>
    </location>
</feature>
<dbReference type="EC" id="3.1.4.3" evidence="2"/>
<evidence type="ECO:0000259" key="6">
    <source>
        <dbReference type="Pfam" id="PF05506"/>
    </source>
</evidence>
<name>A0A4R3KNC2_9SPHI</name>
<evidence type="ECO:0000256" key="1">
    <source>
        <dbReference type="ARBA" id="ARBA00009717"/>
    </source>
</evidence>
<evidence type="ECO:0000313" key="7">
    <source>
        <dbReference type="EMBL" id="TCS85991.1"/>
    </source>
</evidence>
<dbReference type="GO" id="GO:0034480">
    <property type="term" value="F:phosphatidylcholine phospholipase C activity"/>
    <property type="evidence" value="ECO:0007669"/>
    <property type="project" value="UniProtKB-EC"/>
</dbReference>
<dbReference type="InterPro" id="IPR006311">
    <property type="entry name" value="TAT_signal"/>
</dbReference>
<dbReference type="OrthoDB" id="980947at2"/>
<dbReference type="InterPro" id="IPR008475">
    <property type="entry name" value="PLipase_C_C"/>
</dbReference>
<dbReference type="PANTHER" id="PTHR31956">
    <property type="entry name" value="NON-SPECIFIC PHOSPHOLIPASE C4-RELATED"/>
    <property type="match status" value="1"/>
</dbReference>
<comment type="caution">
    <text evidence="7">The sequence shown here is derived from an EMBL/GenBank/DDBJ whole genome shotgun (WGS) entry which is preliminary data.</text>
</comment>
<keyword evidence="4" id="KW-0175">Coiled coil</keyword>
<reference evidence="7 8" key="1">
    <citation type="submission" date="2019-03" db="EMBL/GenBank/DDBJ databases">
        <title>Genomic Encyclopedia of Type Strains, Phase IV (KMG-IV): sequencing the most valuable type-strain genomes for metagenomic binning, comparative biology and taxonomic classification.</title>
        <authorList>
            <person name="Goeker M."/>
        </authorList>
    </citation>
    <scope>NUCLEOTIDE SEQUENCE [LARGE SCALE GENOMIC DNA]</scope>
    <source>
        <strain evidence="7 8">DSM 21100</strain>
    </source>
</reference>
<feature type="domain" description="Bacterial phospholipase C C-terminal" evidence="6">
    <location>
        <begin position="633"/>
        <end position="740"/>
    </location>
</feature>
<feature type="domain" description="Bacterial phospholipase C C-terminal" evidence="6">
    <location>
        <begin position="747"/>
        <end position="835"/>
    </location>
</feature>
<evidence type="ECO:0000256" key="5">
    <source>
        <dbReference type="SAM" id="MobiDB-lite"/>
    </source>
</evidence>
<keyword evidence="8" id="KW-1185">Reference proteome</keyword>
<dbReference type="PANTHER" id="PTHR31956:SF1">
    <property type="entry name" value="NON-SPECIFIC PHOSPHOLIPASE C1"/>
    <property type="match status" value="1"/>
</dbReference>
<proteinExistence type="inferred from homology"/>
<dbReference type="InterPro" id="IPR017767">
    <property type="entry name" value="PC-PLC"/>
</dbReference>
<dbReference type="InterPro" id="IPR007312">
    <property type="entry name" value="Phosphoesterase"/>
</dbReference>
<sequence>MDSRRDFLKKTLLLSGAAGISGIMPASIQRALAINPAEGSSYLDAEHVVILMQENRSFDHCFGTLRGVRGFNDPRFIHLPDNKPVWLQTNKAGDTFGPFHLNMRDTKATWMGDTPHSRSSQVDANNEGKYDKWLDAKEKANYPGVPLTMGYYTRQDLPFNYAMADAFTICDQHFCSAMTSTWPNRLYLWSGTIRGEQSGEATAYIRNEIPYGDAHWKTFPERLEDNGISWKVYQNDITTGGGYQGEERSWLSNFGCNPLEFLSQFNARFAPGYVKGRERLVNSLPEEISALEEKIASMAREDKGWEKAQKDLAAKKNALKAAREELVKWSRENFEKLPRETRNLYEKAFANNAGDADYRSLATLDYEENGVKRSLSVPKGDVLYQFREDAGAGKLPAVSWLVPSQNFSDHPSAPWYGAWYVSEVLDILTKDPELWKKTIFILTYDENDGYFDHIPPFTSPDPENPATGKCPEGMISKGEEYIRLEQELEQGLSKRQARGGPIGLGYRVPMIIASPWSRGGKVCSQVFDHTSPLQFLENFVNRKFGKNIREENISPWRRAICGDLSAAFSRYEKEKSTKLPFLPRDPFIEDIYNAKFKDAPATFKKLSSEEIAKIKANPASSGLLPRQEPGTRPSRPLPYELYADCRQGPDGGIEIEMRAGNNVFGKQSAGAPFKVYAPGNYLSASAERDGGKSYEAARNWDFAVPAGRQLAEQWPFQAFEEGKYHLRIYGPNGFFREFQGTGRDPLSVACDYERHKSRKKGLTGNVELTIKNLSPDKAQTIVISDQAYKSKPLSRELAAGQEIRLALDQEKSYGWYDFTVTSKEYPGFIFRYAGRVETGEEGLSDPAMA</sequence>
<dbReference type="Proteomes" id="UP000295807">
    <property type="component" value="Unassembled WGS sequence"/>
</dbReference>
<evidence type="ECO:0000256" key="4">
    <source>
        <dbReference type="SAM" id="Coils"/>
    </source>
</evidence>
<dbReference type="Gene3D" id="3.40.720.10">
    <property type="entry name" value="Alkaline Phosphatase, subunit A"/>
    <property type="match status" value="2"/>
</dbReference>
<organism evidence="7 8">
    <name type="scientific">Anseongella ginsenosidimutans</name>
    <dbReference type="NCBI Taxonomy" id="496056"/>
    <lineage>
        <taxon>Bacteria</taxon>
        <taxon>Pseudomonadati</taxon>
        <taxon>Bacteroidota</taxon>
        <taxon>Sphingobacteriia</taxon>
        <taxon>Sphingobacteriales</taxon>
        <taxon>Sphingobacteriaceae</taxon>
        <taxon>Anseongella</taxon>
    </lineage>
</organism>
<protein>
    <recommendedName>
        <fullName evidence="2">phospholipase C</fullName>
        <ecNumber evidence="2">3.1.4.3</ecNumber>
    </recommendedName>
</protein>
<dbReference type="AlphaFoldDB" id="A0A4R3KNC2"/>
<dbReference type="NCBIfam" id="TIGR03396">
    <property type="entry name" value="PC_PLC"/>
    <property type="match status" value="1"/>
</dbReference>
<dbReference type="RefSeq" id="WP_132129801.1">
    <property type="nucleotide sequence ID" value="NZ_CP042432.1"/>
</dbReference>
<feature type="region of interest" description="Disordered" evidence="5">
    <location>
        <begin position="617"/>
        <end position="637"/>
    </location>
</feature>
<dbReference type="GO" id="GO:0016042">
    <property type="term" value="P:lipid catabolic process"/>
    <property type="evidence" value="ECO:0007669"/>
    <property type="project" value="InterPro"/>
</dbReference>